<keyword evidence="6" id="KW-1185">Reference proteome</keyword>
<feature type="transmembrane region" description="Helical" evidence="3">
    <location>
        <begin position="100"/>
        <end position="123"/>
    </location>
</feature>
<evidence type="ECO:0000256" key="1">
    <source>
        <dbReference type="ARBA" id="ARBA00022553"/>
    </source>
</evidence>
<dbReference type="SUPFAM" id="SSF50249">
    <property type="entry name" value="Nucleic acid-binding proteins"/>
    <property type="match status" value="1"/>
</dbReference>
<dbReference type="PANTHER" id="PTHR12962">
    <property type="entry name" value="CALCIUM-REGULATED HEAT STABLE PROTEIN CRHSP-24-RELATED"/>
    <property type="match status" value="1"/>
</dbReference>
<evidence type="ECO:0000313" key="5">
    <source>
        <dbReference type="EMBL" id="WIY50288.1"/>
    </source>
</evidence>
<keyword evidence="3" id="KW-0472">Membrane</keyword>
<proteinExistence type="predicted"/>
<gene>
    <name evidence="5" type="ORF">QRO08_06885</name>
</gene>
<feature type="transmembrane region" description="Helical" evidence="3">
    <location>
        <begin position="194"/>
        <end position="212"/>
    </location>
</feature>
<name>A0ABY9AUQ1_PARCI</name>
<protein>
    <submittedName>
        <fullName evidence="5">Cold shock and DUF1294 domain-containing protein</fullName>
    </submittedName>
</protein>
<dbReference type="InterPro" id="IPR011129">
    <property type="entry name" value="CSD"/>
</dbReference>
<dbReference type="GeneID" id="79791620"/>
<dbReference type="EMBL" id="CP127363">
    <property type="protein sequence ID" value="WIY50288.1"/>
    <property type="molecule type" value="Genomic_DNA"/>
</dbReference>
<feature type="transmembrane region" description="Helical" evidence="3">
    <location>
        <begin position="129"/>
        <end position="146"/>
    </location>
</feature>
<sequence>MQFDGVIASWNDARGFGFIEPLQGGDPVFVHIKAFQGGAPRPQAGQRVRFAVEAGPGGRKRACRVESLPPAARASAARAPAMAPRPARPRGRHGAHGGSAPWGTASLLVLPAYAVYCVALAVFGTMPRWFPAACLGLSAWTYLVYWRDKRAAEQAAWRTSEKTLHLLALAGGWPGALLAQQVLRHKSAKRPFRIVFWATVVLHAAALGWLCSPHGHGLRAALPA</sequence>
<dbReference type="Proteomes" id="UP001242732">
    <property type="component" value="Chromosome"/>
</dbReference>
<dbReference type="CDD" id="cd04458">
    <property type="entry name" value="CSP_CDS"/>
    <property type="match status" value="1"/>
</dbReference>
<dbReference type="PANTHER" id="PTHR12962:SF1">
    <property type="entry name" value="COLD SHOCK DOMAIN-CONTAINING PROTEIN CG9705"/>
    <property type="match status" value="1"/>
</dbReference>
<evidence type="ECO:0000259" key="4">
    <source>
        <dbReference type="PROSITE" id="PS51857"/>
    </source>
</evidence>
<dbReference type="RefSeq" id="WP_011796546.1">
    <property type="nucleotide sequence ID" value="NZ_CP023687.1"/>
</dbReference>
<dbReference type="PROSITE" id="PS51857">
    <property type="entry name" value="CSD_2"/>
    <property type="match status" value="1"/>
</dbReference>
<dbReference type="Pfam" id="PF06961">
    <property type="entry name" value="DUF1294"/>
    <property type="match status" value="1"/>
</dbReference>
<dbReference type="InterPro" id="IPR010718">
    <property type="entry name" value="DUF1294"/>
</dbReference>
<dbReference type="InterPro" id="IPR052069">
    <property type="entry name" value="Ca-reg_mRNA-binding_domain"/>
</dbReference>
<feature type="compositionally biased region" description="Low complexity" evidence="2">
    <location>
        <begin position="70"/>
        <end position="85"/>
    </location>
</feature>
<evidence type="ECO:0000313" key="6">
    <source>
        <dbReference type="Proteomes" id="UP001242732"/>
    </source>
</evidence>
<evidence type="ECO:0000256" key="3">
    <source>
        <dbReference type="SAM" id="Phobius"/>
    </source>
</evidence>
<feature type="region of interest" description="Disordered" evidence="2">
    <location>
        <begin position="70"/>
        <end position="97"/>
    </location>
</feature>
<dbReference type="InterPro" id="IPR002059">
    <property type="entry name" value="CSP_DNA-bd"/>
</dbReference>
<organism evidence="5 6">
    <name type="scientific">Paracidovorax citrulli</name>
    <name type="common">Acidovorax citrulli</name>
    <dbReference type="NCBI Taxonomy" id="80869"/>
    <lineage>
        <taxon>Bacteria</taxon>
        <taxon>Pseudomonadati</taxon>
        <taxon>Pseudomonadota</taxon>
        <taxon>Betaproteobacteria</taxon>
        <taxon>Burkholderiales</taxon>
        <taxon>Comamonadaceae</taxon>
        <taxon>Paracidovorax</taxon>
    </lineage>
</organism>
<dbReference type="Pfam" id="PF00313">
    <property type="entry name" value="CSD"/>
    <property type="match status" value="1"/>
</dbReference>
<keyword evidence="3" id="KW-0812">Transmembrane</keyword>
<dbReference type="Gene3D" id="2.40.50.140">
    <property type="entry name" value="Nucleic acid-binding proteins"/>
    <property type="match status" value="1"/>
</dbReference>
<keyword evidence="1" id="KW-0597">Phosphoprotein</keyword>
<dbReference type="InterPro" id="IPR012340">
    <property type="entry name" value="NA-bd_OB-fold"/>
</dbReference>
<keyword evidence="3" id="KW-1133">Transmembrane helix</keyword>
<evidence type="ECO:0000256" key="2">
    <source>
        <dbReference type="SAM" id="MobiDB-lite"/>
    </source>
</evidence>
<accession>A0ABY9AUQ1</accession>
<feature type="domain" description="CSD" evidence="4">
    <location>
        <begin position="2"/>
        <end position="67"/>
    </location>
</feature>
<dbReference type="SMART" id="SM00357">
    <property type="entry name" value="CSP"/>
    <property type="match status" value="1"/>
</dbReference>
<reference evidence="5 6" key="1">
    <citation type="submission" date="2023-06" db="EMBL/GenBank/DDBJ databases">
        <authorList>
            <person name="Ham H."/>
            <person name="Park D.S."/>
        </authorList>
    </citation>
    <scope>NUCLEOTIDE SEQUENCE [LARGE SCALE GENOMIC DNA]</scope>
    <source>
        <strain evidence="5 6">KACC 17005</strain>
    </source>
</reference>